<sequence length="71" mass="7560">MRKIALALALMVIGSSAQAATVVILTDPTTLERQTIVVDRKGPDRVLMCMAPPASSGCTELPVRRAPSARR</sequence>
<evidence type="ECO:0000313" key="3">
    <source>
        <dbReference type="Proteomes" id="UP000503222"/>
    </source>
</evidence>
<evidence type="ECO:0000256" key="1">
    <source>
        <dbReference type="SAM" id="SignalP"/>
    </source>
</evidence>
<reference evidence="2 3" key="1">
    <citation type="submission" date="2020-03" db="EMBL/GenBank/DDBJ databases">
        <title>Sphingomonas sp. nov., isolated from fish.</title>
        <authorList>
            <person name="Hyun D.-W."/>
            <person name="Bae J.-W."/>
        </authorList>
    </citation>
    <scope>NUCLEOTIDE SEQUENCE [LARGE SCALE GENOMIC DNA]</scope>
    <source>
        <strain evidence="2 3">HDW15B</strain>
    </source>
</reference>
<feature type="signal peptide" evidence="1">
    <location>
        <begin position="1"/>
        <end position="19"/>
    </location>
</feature>
<name>A0A6G7YRF3_9SPHN</name>
<dbReference type="AlphaFoldDB" id="A0A6G7YRF3"/>
<keyword evidence="3" id="KW-1185">Reference proteome</keyword>
<protein>
    <submittedName>
        <fullName evidence="2">Uncharacterized protein</fullName>
    </submittedName>
</protein>
<proteinExistence type="predicted"/>
<gene>
    <name evidence="2" type="ORF">G7077_10815</name>
</gene>
<evidence type="ECO:0000313" key="2">
    <source>
        <dbReference type="EMBL" id="QIK79320.1"/>
    </source>
</evidence>
<dbReference type="KEGG" id="spii:G7077_10815"/>
<dbReference type="Proteomes" id="UP000503222">
    <property type="component" value="Chromosome"/>
</dbReference>
<feature type="chain" id="PRO_5026146572" evidence="1">
    <location>
        <begin position="20"/>
        <end position="71"/>
    </location>
</feature>
<keyword evidence="1" id="KW-0732">Signal</keyword>
<organism evidence="2 3">
    <name type="scientific">Sphingomonas piscis</name>
    <dbReference type="NCBI Taxonomy" id="2714943"/>
    <lineage>
        <taxon>Bacteria</taxon>
        <taxon>Pseudomonadati</taxon>
        <taxon>Pseudomonadota</taxon>
        <taxon>Alphaproteobacteria</taxon>
        <taxon>Sphingomonadales</taxon>
        <taxon>Sphingomonadaceae</taxon>
        <taxon>Sphingomonas</taxon>
    </lineage>
</organism>
<dbReference type="EMBL" id="CP049869">
    <property type="protein sequence ID" value="QIK79320.1"/>
    <property type="molecule type" value="Genomic_DNA"/>
</dbReference>
<accession>A0A6G7YRF3</accession>
<dbReference type="RefSeq" id="WP_166411708.1">
    <property type="nucleotide sequence ID" value="NZ_CP049869.1"/>
</dbReference>